<dbReference type="Pfam" id="PF08439">
    <property type="entry name" value="Peptidase_M3_N"/>
    <property type="match status" value="1"/>
</dbReference>
<dbReference type="Gene3D" id="1.20.140.70">
    <property type="entry name" value="Oligopeptidase f, N-terminal domain"/>
    <property type="match status" value="1"/>
</dbReference>
<dbReference type="Proteomes" id="UP000035503">
    <property type="component" value="Chromosome"/>
</dbReference>
<dbReference type="GO" id="GO:0006508">
    <property type="term" value="P:proteolysis"/>
    <property type="evidence" value="ECO:0007669"/>
    <property type="project" value="UniProtKB-KW"/>
</dbReference>
<reference evidence="9 10" key="1">
    <citation type="journal article" date="2015" name="Genome Announc.">
        <title>Complete Genome Sequence of 'Candidatus Liberibacter africanus,' a Bacterium Associated with Citrus Huanglongbing.</title>
        <authorList>
            <person name="Lin H."/>
            <person name="Pietersen G."/>
            <person name="Han C."/>
            <person name="Read D.A."/>
            <person name="Lou B."/>
            <person name="Gupta G."/>
            <person name="Civerolo E.L."/>
        </authorList>
    </citation>
    <scope>NUCLEOTIDE SEQUENCE [LARGE SCALE GENOMIC DNA]</scope>
    <source>
        <strain evidence="9 10">PTSAPSY</strain>
    </source>
</reference>
<dbReference type="RefSeq" id="WP_047264433.1">
    <property type="nucleotide sequence ID" value="NZ_CP004021.1"/>
</dbReference>
<dbReference type="EMBL" id="CP004021">
    <property type="protein sequence ID" value="AKK20457.1"/>
    <property type="molecule type" value="Genomic_DNA"/>
</dbReference>
<feature type="domain" description="Oligopeptidase F N-terminal" evidence="8">
    <location>
        <begin position="144"/>
        <end position="213"/>
    </location>
</feature>
<dbReference type="STRING" id="1277257.G293_04165"/>
<dbReference type="GO" id="GO:0046872">
    <property type="term" value="F:metal ion binding"/>
    <property type="evidence" value="ECO:0007669"/>
    <property type="project" value="UniProtKB-UniRule"/>
</dbReference>
<evidence type="ECO:0000313" key="10">
    <source>
        <dbReference type="Proteomes" id="UP000035503"/>
    </source>
</evidence>
<dbReference type="PANTHER" id="PTHR11804:SF5">
    <property type="entry name" value="OLIGOENDOPEPTIDASE F"/>
    <property type="match status" value="1"/>
</dbReference>
<dbReference type="NCBIfam" id="TIGR02290">
    <property type="entry name" value="M3_fam_3"/>
    <property type="match status" value="1"/>
</dbReference>
<keyword evidence="3 6" id="KW-0378">Hydrolase</keyword>
<comment type="cofactor">
    <cofactor evidence="6">
        <name>Zn(2+)</name>
        <dbReference type="ChEBI" id="CHEBI:29105"/>
    </cofactor>
    <text evidence="6">Binds 1 zinc ion.</text>
</comment>
<dbReference type="AlphaFoldDB" id="A0A0G3I9K9"/>
<dbReference type="CDD" id="cd09610">
    <property type="entry name" value="M3B_PepF"/>
    <property type="match status" value="1"/>
</dbReference>
<dbReference type="Gene3D" id="1.10.1370.20">
    <property type="entry name" value="Oligoendopeptidase f, C-terminal domain"/>
    <property type="match status" value="1"/>
</dbReference>
<evidence type="ECO:0000256" key="6">
    <source>
        <dbReference type="RuleBase" id="RU003435"/>
    </source>
</evidence>
<keyword evidence="10" id="KW-1185">Reference proteome</keyword>
<keyword evidence="1 6" id="KW-0645">Protease</keyword>
<evidence type="ECO:0000256" key="4">
    <source>
        <dbReference type="ARBA" id="ARBA00022833"/>
    </source>
</evidence>
<dbReference type="PATRIC" id="fig|1277257.4.peg.896"/>
<accession>A0A0G3I9K9</accession>
<feature type="domain" description="Peptidase M3A/M3B catalytic" evidence="7">
    <location>
        <begin position="229"/>
        <end position="612"/>
    </location>
</feature>
<keyword evidence="2 6" id="KW-0479">Metal-binding</keyword>
<dbReference type="InterPro" id="IPR001567">
    <property type="entry name" value="Pept_M3A_M3B_dom"/>
</dbReference>
<dbReference type="InterPro" id="IPR045090">
    <property type="entry name" value="Pept_M3A_M3B"/>
</dbReference>
<gene>
    <name evidence="9" type="ORF">G293_04165</name>
</gene>
<keyword evidence="4 6" id="KW-0862">Zinc</keyword>
<evidence type="ECO:0000259" key="7">
    <source>
        <dbReference type="Pfam" id="PF01432"/>
    </source>
</evidence>
<dbReference type="InterPro" id="IPR011977">
    <property type="entry name" value="Pept_M3B_clade3"/>
</dbReference>
<dbReference type="GO" id="GO:0006518">
    <property type="term" value="P:peptide metabolic process"/>
    <property type="evidence" value="ECO:0007669"/>
    <property type="project" value="TreeGrafter"/>
</dbReference>
<dbReference type="KEGG" id="lau:G293_04165"/>
<dbReference type="PANTHER" id="PTHR11804">
    <property type="entry name" value="PROTEASE M3 THIMET OLIGOPEPTIDASE-RELATED"/>
    <property type="match status" value="1"/>
</dbReference>
<evidence type="ECO:0000256" key="3">
    <source>
        <dbReference type="ARBA" id="ARBA00022801"/>
    </source>
</evidence>
<evidence type="ECO:0000313" key="9">
    <source>
        <dbReference type="EMBL" id="AKK20457.1"/>
    </source>
</evidence>
<dbReference type="SUPFAM" id="SSF55486">
    <property type="entry name" value="Metalloproteases ('zincins'), catalytic domain"/>
    <property type="match status" value="1"/>
</dbReference>
<evidence type="ECO:0000259" key="8">
    <source>
        <dbReference type="Pfam" id="PF08439"/>
    </source>
</evidence>
<evidence type="ECO:0000256" key="5">
    <source>
        <dbReference type="ARBA" id="ARBA00023049"/>
    </source>
</evidence>
<protein>
    <submittedName>
        <fullName evidence="9">Oligoendopeptidase F</fullName>
    </submittedName>
</protein>
<evidence type="ECO:0000256" key="2">
    <source>
        <dbReference type="ARBA" id="ARBA00022723"/>
    </source>
</evidence>
<dbReference type="OrthoDB" id="9766487at2"/>
<dbReference type="InterPro" id="IPR013647">
    <property type="entry name" value="OligopepF_N_dom"/>
</dbReference>
<dbReference type="Pfam" id="PF01432">
    <property type="entry name" value="Peptidase_M3"/>
    <property type="match status" value="1"/>
</dbReference>
<sequence length="625" mass="72385">MTKYFDVKYRASALFPRIFGDIETTTHSQENLGNLPRWNLNDLYPSHDSQEIKDDLERIEHESLAFRSRWKGNLTHAASQKDCHGLGAAITEYERIAELIGRIASYAVLLYHCNLSDQIIRKFYTDIMAKLTDFEKTLIFFTLEINDLDDTILEKSYAQDSLTPKYSSWINNIRKIKKHLLSNEMECLFSDTSQTGRDALKRFFSETLESLRFKVNDKKISLTNAYQLLLDSDREVRKSTAKALSHTFKKSSYIFSFITNTLAKDEEIQDHWRKYENVADSRHLSNDVEPCVIEALTQSVKNYYPNISHRYYELKKKWLKLDNMYFWDRLAPLPGTSKTIIPFEEAQDIVLKSYFKFSPQMSTIAEKFFTHNWIDAPRYDGKGSGAFAHSSVPSVHPYIFLNYAGKPQDVKTLSHELGHGIHQVLASKAQGILTANASLTLAETASIFGETLTFDSLIQATSNKEERKILLANRIEDALNTIVRQISFYDFELKLHIERRSTGNIPDYRINEIWLETQKESLGPAVDLSDLEYGSFWMMVPHFIDCPFYVYSYAFGNCLVNSLYEIYKSNTISDFQEKYLNILRAGNSKHYSELLLPFNINLADPNFWNKGLQVVERMINDLEKL</sequence>
<dbReference type="GO" id="GO:0004222">
    <property type="term" value="F:metalloendopeptidase activity"/>
    <property type="evidence" value="ECO:0007669"/>
    <property type="project" value="InterPro"/>
</dbReference>
<comment type="similarity">
    <text evidence="6">Belongs to the peptidase M3 family.</text>
</comment>
<name>A0A0G3I9K9_LIBAF</name>
<evidence type="ECO:0000256" key="1">
    <source>
        <dbReference type="ARBA" id="ARBA00022670"/>
    </source>
</evidence>
<organism evidence="9 10">
    <name type="scientific">Candidatus Liberibacter africanus PTSAPSY</name>
    <dbReference type="NCBI Taxonomy" id="1277257"/>
    <lineage>
        <taxon>Bacteria</taxon>
        <taxon>Pseudomonadati</taxon>
        <taxon>Pseudomonadota</taxon>
        <taxon>Alphaproteobacteria</taxon>
        <taxon>Hyphomicrobiales</taxon>
        <taxon>Rhizobiaceae</taxon>
        <taxon>Liberibacter</taxon>
    </lineage>
</organism>
<keyword evidence="5 6" id="KW-0482">Metalloprotease</keyword>
<dbReference type="InterPro" id="IPR042088">
    <property type="entry name" value="OligoPept_F_C"/>
</dbReference>
<proteinExistence type="inferred from homology"/>